<dbReference type="GO" id="GO:0007165">
    <property type="term" value="P:signal transduction"/>
    <property type="evidence" value="ECO:0007669"/>
    <property type="project" value="InterPro"/>
</dbReference>
<dbReference type="EMBL" id="EAAA01002629">
    <property type="status" value="NOT_ANNOTATED_CDS"/>
    <property type="molecule type" value="Genomic_DNA"/>
</dbReference>
<organism evidence="3 4">
    <name type="scientific">Ciona intestinalis</name>
    <name type="common">Transparent sea squirt</name>
    <name type="synonym">Ascidia intestinalis</name>
    <dbReference type="NCBI Taxonomy" id="7719"/>
    <lineage>
        <taxon>Eukaryota</taxon>
        <taxon>Metazoa</taxon>
        <taxon>Chordata</taxon>
        <taxon>Tunicata</taxon>
        <taxon>Ascidiacea</taxon>
        <taxon>Phlebobranchia</taxon>
        <taxon>Cionidae</taxon>
        <taxon>Ciona</taxon>
    </lineage>
</organism>
<dbReference type="InterPro" id="IPR034249">
    <property type="entry name" value="MyD88_Death"/>
</dbReference>
<evidence type="ECO:0000313" key="3">
    <source>
        <dbReference type="Ensembl" id="ENSCINP00000029682.2"/>
    </source>
</evidence>
<dbReference type="InterPro" id="IPR011029">
    <property type="entry name" value="DEATH-like_dom_sf"/>
</dbReference>
<dbReference type="InParanoid" id="F6ZEW6"/>
<feature type="domain" description="Death" evidence="2">
    <location>
        <begin position="132"/>
        <end position="196"/>
    </location>
</feature>
<dbReference type="Pfam" id="PF00531">
    <property type="entry name" value="Death"/>
    <property type="match status" value="1"/>
</dbReference>
<dbReference type="InterPro" id="IPR000488">
    <property type="entry name" value="Death_dom"/>
</dbReference>
<keyword evidence="4" id="KW-1185">Reference proteome</keyword>
<dbReference type="STRING" id="7719.ENSCINP00000029682"/>
<accession>F6ZEW6</accession>
<dbReference type="AlphaFoldDB" id="F6ZEW6"/>
<reference evidence="3" key="3">
    <citation type="submission" date="2025-08" db="UniProtKB">
        <authorList>
            <consortium name="Ensembl"/>
        </authorList>
    </citation>
    <scope>IDENTIFICATION</scope>
</reference>
<evidence type="ECO:0000259" key="2">
    <source>
        <dbReference type="PROSITE" id="PS50017"/>
    </source>
</evidence>
<protein>
    <recommendedName>
        <fullName evidence="2">Death domain-containing protein</fullName>
    </recommendedName>
</protein>
<reference evidence="3" key="2">
    <citation type="journal article" date="2008" name="Genome Biol.">
        <title>Improved genome assembly and evidence-based global gene model set for the chordate Ciona intestinalis: new insight into intron and operon populations.</title>
        <authorList>
            <person name="Satou Y."/>
            <person name="Mineta K."/>
            <person name="Ogasawara M."/>
            <person name="Sasakura Y."/>
            <person name="Shoguchi E."/>
            <person name="Ueno K."/>
            <person name="Yamada L."/>
            <person name="Matsumoto J."/>
            <person name="Wasserscheid J."/>
            <person name="Dewar K."/>
            <person name="Wiley G.B."/>
            <person name="Macmil S.L."/>
            <person name="Roe B.A."/>
            <person name="Zeller R.W."/>
            <person name="Hastings K.E."/>
            <person name="Lemaire P."/>
            <person name="Lindquist E."/>
            <person name="Endo T."/>
            <person name="Hotta K."/>
            <person name="Inaba K."/>
        </authorList>
    </citation>
    <scope>NUCLEOTIDE SEQUENCE [LARGE SCALE GENOMIC DNA]</scope>
    <source>
        <strain evidence="3">wild type</strain>
    </source>
</reference>
<dbReference type="SUPFAM" id="SSF47986">
    <property type="entry name" value="DEATH domain"/>
    <property type="match status" value="1"/>
</dbReference>
<dbReference type="CDD" id="cd08312">
    <property type="entry name" value="Death_MyD88"/>
    <property type="match status" value="1"/>
</dbReference>
<dbReference type="HOGENOM" id="CLU_1386999_0_0_1"/>
<dbReference type="GeneTree" id="ENSGT00510000048324"/>
<sequence>MSAPLSLQDQEKEFNKLANEQERARLESGESLHGGCDKLAAELDKKPENEGACGGASCLFPPPSYMQQSHASADPNPLGDISAKEDERNNVISYAVGMPRSDFCSTKLRHLRFDSRRQLGLHLDPERATVQNWKSLADLMGFSNLEILNFENERHKTRCVLEEYEVRQPSATIGNLCMMLDAIGRQDVLTDMEPWFG</sequence>
<feature type="region of interest" description="Disordered" evidence="1">
    <location>
        <begin position="1"/>
        <end position="32"/>
    </location>
</feature>
<reference evidence="3" key="4">
    <citation type="submission" date="2025-09" db="UniProtKB">
        <authorList>
            <consortium name="Ensembl"/>
        </authorList>
    </citation>
    <scope>IDENTIFICATION</scope>
</reference>
<name>F6ZEW6_CIOIN</name>
<evidence type="ECO:0000256" key="1">
    <source>
        <dbReference type="SAM" id="MobiDB-lite"/>
    </source>
</evidence>
<dbReference type="Proteomes" id="UP000008144">
    <property type="component" value="Chromosome 8"/>
</dbReference>
<reference evidence="4" key="1">
    <citation type="journal article" date="2002" name="Science">
        <title>The draft genome of Ciona intestinalis: insights into chordate and vertebrate origins.</title>
        <authorList>
            <person name="Dehal P."/>
            <person name="Satou Y."/>
            <person name="Campbell R.K."/>
            <person name="Chapman J."/>
            <person name="Degnan B."/>
            <person name="De Tomaso A."/>
            <person name="Davidson B."/>
            <person name="Di Gregorio A."/>
            <person name="Gelpke M."/>
            <person name="Goodstein D.M."/>
            <person name="Harafuji N."/>
            <person name="Hastings K.E."/>
            <person name="Ho I."/>
            <person name="Hotta K."/>
            <person name="Huang W."/>
            <person name="Kawashima T."/>
            <person name="Lemaire P."/>
            <person name="Martinez D."/>
            <person name="Meinertzhagen I.A."/>
            <person name="Necula S."/>
            <person name="Nonaka M."/>
            <person name="Putnam N."/>
            <person name="Rash S."/>
            <person name="Saiga H."/>
            <person name="Satake M."/>
            <person name="Terry A."/>
            <person name="Yamada L."/>
            <person name="Wang H.G."/>
            <person name="Awazu S."/>
            <person name="Azumi K."/>
            <person name="Boore J."/>
            <person name="Branno M."/>
            <person name="Chin-Bow S."/>
            <person name="DeSantis R."/>
            <person name="Doyle S."/>
            <person name="Francino P."/>
            <person name="Keys D.N."/>
            <person name="Haga S."/>
            <person name="Hayashi H."/>
            <person name="Hino K."/>
            <person name="Imai K.S."/>
            <person name="Inaba K."/>
            <person name="Kano S."/>
            <person name="Kobayashi K."/>
            <person name="Kobayashi M."/>
            <person name="Lee B.I."/>
            <person name="Makabe K.W."/>
            <person name="Manohar C."/>
            <person name="Matassi G."/>
            <person name="Medina M."/>
            <person name="Mochizuki Y."/>
            <person name="Mount S."/>
            <person name="Morishita T."/>
            <person name="Miura S."/>
            <person name="Nakayama A."/>
            <person name="Nishizaka S."/>
            <person name="Nomoto H."/>
            <person name="Ohta F."/>
            <person name="Oishi K."/>
            <person name="Rigoutsos I."/>
            <person name="Sano M."/>
            <person name="Sasaki A."/>
            <person name="Sasakura Y."/>
            <person name="Shoguchi E."/>
            <person name="Shin-i T."/>
            <person name="Spagnuolo A."/>
            <person name="Stainier D."/>
            <person name="Suzuki M.M."/>
            <person name="Tassy O."/>
            <person name="Takatori N."/>
            <person name="Tokuoka M."/>
            <person name="Yagi K."/>
            <person name="Yoshizaki F."/>
            <person name="Wada S."/>
            <person name="Zhang C."/>
            <person name="Hyatt P.D."/>
            <person name="Larimer F."/>
            <person name="Detter C."/>
            <person name="Doggett N."/>
            <person name="Glavina T."/>
            <person name="Hawkins T."/>
            <person name="Richardson P."/>
            <person name="Lucas S."/>
            <person name="Kohara Y."/>
            <person name="Levine M."/>
            <person name="Satoh N."/>
            <person name="Rokhsar D.S."/>
        </authorList>
    </citation>
    <scope>NUCLEOTIDE SEQUENCE [LARGE SCALE GENOMIC DNA]</scope>
</reference>
<dbReference type="Ensembl" id="ENSCINT00000029928.2">
    <property type="protein sequence ID" value="ENSCINP00000029682.2"/>
    <property type="gene ID" value="ENSCING00000017616.2"/>
</dbReference>
<feature type="compositionally biased region" description="Basic and acidic residues" evidence="1">
    <location>
        <begin position="9"/>
        <end position="32"/>
    </location>
</feature>
<dbReference type="PROSITE" id="PS50017">
    <property type="entry name" value="DEATH_DOMAIN"/>
    <property type="match status" value="1"/>
</dbReference>
<evidence type="ECO:0000313" key="4">
    <source>
        <dbReference type="Proteomes" id="UP000008144"/>
    </source>
</evidence>
<proteinExistence type="predicted"/>
<dbReference type="Gene3D" id="1.10.533.10">
    <property type="entry name" value="Death Domain, Fas"/>
    <property type="match status" value="1"/>
</dbReference>